<reference evidence="1 2" key="1">
    <citation type="journal article" date="2019" name="Commun. Biol.">
        <title>The bagworm genome reveals a unique fibroin gene that provides high tensile strength.</title>
        <authorList>
            <person name="Kono N."/>
            <person name="Nakamura H."/>
            <person name="Ohtoshi R."/>
            <person name="Tomita M."/>
            <person name="Numata K."/>
            <person name="Arakawa K."/>
        </authorList>
    </citation>
    <scope>NUCLEOTIDE SEQUENCE [LARGE SCALE GENOMIC DNA]</scope>
</reference>
<sequence length="95" mass="10362">MTSTLFDRHLQSLNVGQLKTITATRSSPPSLKSMTHSLTAPPVTDEPIVVVCCRRARAPWHLNCPRHLTLASFLPPPAAAESDDRGAFLVRAAYP</sequence>
<dbReference type="EMBL" id="BGZK01000947">
    <property type="protein sequence ID" value="GBP66106.1"/>
    <property type="molecule type" value="Genomic_DNA"/>
</dbReference>
<name>A0A4C1XQ92_EUMVA</name>
<organism evidence="1 2">
    <name type="scientific">Eumeta variegata</name>
    <name type="common">Bagworm moth</name>
    <name type="synonym">Eumeta japonica</name>
    <dbReference type="NCBI Taxonomy" id="151549"/>
    <lineage>
        <taxon>Eukaryota</taxon>
        <taxon>Metazoa</taxon>
        <taxon>Ecdysozoa</taxon>
        <taxon>Arthropoda</taxon>
        <taxon>Hexapoda</taxon>
        <taxon>Insecta</taxon>
        <taxon>Pterygota</taxon>
        <taxon>Neoptera</taxon>
        <taxon>Endopterygota</taxon>
        <taxon>Lepidoptera</taxon>
        <taxon>Glossata</taxon>
        <taxon>Ditrysia</taxon>
        <taxon>Tineoidea</taxon>
        <taxon>Psychidae</taxon>
        <taxon>Oiketicinae</taxon>
        <taxon>Eumeta</taxon>
    </lineage>
</organism>
<comment type="caution">
    <text evidence="1">The sequence shown here is derived from an EMBL/GenBank/DDBJ whole genome shotgun (WGS) entry which is preliminary data.</text>
</comment>
<evidence type="ECO:0000313" key="1">
    <source>
        <dbReference type="EMBL" id="GBP66106.1"/>
    </source>
</evidence>
<dbReference type="Proteomes" id="UP000299102">
    <property type="component" value="Unassembled WGS sequence"/>
</dbReference>
<keyword evidence="2" id="KW-1185">Reference proteome</keyword>
<evidence type="ECO:0000313" key="2">
    <source>
        <dbReference type="Proteomes" id="UP000299102"/>
    </source>
</evidence>
<protein>
    <submittedName>
        <fullName evidence="1">Uncharacterized protein</fullName>
    </submittedName>
</protein>
<dbReference type="AlphaFoldDB" id="A0A4C1XQ92"/>
<proteinExistence type="predicted"/>
<accession>A0A4C1XQ92</accession>
<gene>
    <name evidence="1" type="ORF">EVAR_37568_1</name>
</gene>